<keyword evidence="1" id="KW-0812">Transmembrane</keyword>
<protein>
    <submittedName>
        <fullName evidence="2">Uncharacterized protein</fullName>
    </submittedName>
</protein>
<dbReference type="EnsemblMetazoa" id="Aqu2.1.30791_001">
    <property type="protein sequence ID" value="Aqu2.1.30791_001"/>
    <property type="gene ID" value="Aqu2.1.30791"/>
</dbReference>
<evidence type="ECO:0000313" key="2">
    <source>
        <dbReference type="EnsemblMetazoa" id="Aqu2.1.30791_001"/>
    </source>
</evidence>
<reference evidence="2" key="1">
    <citation type="submission" date="2017-05" db="UniProtKB">
        <authorList>
            <consortium name="EnsemblMetazoa"/>
        </authorList>
    </citation>
    <scope>IDENTIFICATION</scope>
</reference>
<feature type="transmembrane region" description="Helical" evidence="1">
    <location>
        <begin position="62"/>
        <end position="79"/>
    </location>
</feature>
<sequence length="108" mass="12514">MAEVDKWTIDKPDSSNWMAWKFQMRHFLLSKGLWGLVDGSEVLRENPTPQQEAEFRKRSQRALSNLVMSISSSLIYLITTFEDPKAAWDAVKGHFEQNSVVNKLMLKK</sequence>
<keyword evidence="1" id="KW-0472">Membrane</keyword>
<organism evidence="2">
    <name type="scientific">Amphimedon queenslandica</name>
    <name type="common">Sponge</name>
    <dbReference type="NCBI Taxonomy" id="400682"/>
    <lineage>
        <taxon>Eukaryota</taxon>
        <taxon>Metazoa</taxon>
        <taxon>Porifera</taxon>
        <taxon>Demospongiae</taxon>
        <taxon>Heteroscleromorpha</taxon>
        <taxon>Haplosclerida</taxon>
        <taxon>Niphatidae</taxon>
        <taxon>Amphimedon</taxon>
    </lineage>
</organism>
<evidence type="ECO:0000256" key="1">
    <source>
        <dbReference type="SAM" id="Phobius"/>
    </source>
</evidence>
<dbReference type="Pfam" id="PF14223">
    <property type="entry name" value="Retrotran_gag_2"/>
    <property type="match status" value="1"/>
</dbReference>
<name>A0A1X7UT02_AMPQE</name>
<keyword evidence="1" id="KW-1133">Transmembrane helix</keyword>
<proteinExistence type="predicted"/>
<dbReference type="AlphaFoldDB" id="A0A1X7UT02"/>
<dbReference type="InParanoid" id="A0A1X7UT02"/>
<accession>A0A1X7UT02</accession>